<sequence length="93" mass="10204">MLVLRMDQEITRPVITSLEPNPFGPTPESPEPNEDTIIEDEDEISQLRARQDQSKDLEAPVPQFTGCPPDGKYLAAPDIKLSVVCLELAGSSI</sequence>
<name>A0AAE0YLR9_9GAST</name>
<reference evidence="2" key="1">
    <citation type="journal article" date="2023" name="G3 (Bethesda)">
        <title>A reference genome for the long-term kleptoplast-retaining sea slug Elysia crispata morphotype clarki.</title>
        <authorList>
            <person name="Eastman K.E."/>
            <person name="Pendleton A.L."/>
            <person name="Shaikh M.A."/>
            <person name="Suttiyut T."/>
            <person name="Ogas R."/>
            <person name="Tomko P."/>
            <person name="Gavelis G."/>
            <person name="Widhalm J.R."/>
            <person name="Wisecaver J.H."/>
        </authorList>
    </citation>
    <scope>NUCLEOTIDE SEQUENCE</scope>
    <source>
        <strain evidence="2">ECLA1</strain>
    </source>
</reference>
<gene>
    <name evidence="2" type="ORF">RRG08_022210</name>
</gene>
<organism evidence="2 3">
    <name type="scientific">Elysia crispata</name>
    <name type="common">lettuce slug</name>
    <dbReference type="NCBI Taxonomy" id="231223"/>
    <lineage>
        <taxon>Eukaryota</taxon>
        <taxon>Metazoa</taxon>
        <taxon>Spiralia</taxon>
        <taxon>Lophotrochozoa</taxon>
        <taxon>Mollusca</taxon>
        <taxon>Gastropoda</taxon>
        <taxon>Heterobranchia</taxon>
        <taxon>Euthyneura</taxon>
        <taxon>Panpulmonata</taxon>
        <taxon>Sacoglossa</taxon>
        <taxon>Placobranchoidea</taxon>
        <taxon>Plakobranchidae</taxon>
        <taxon>Elysia</taxon>
    </lineage>
</organism>
<keyword evidence="3" id="KW-1185">Reference proteome</keyword>
<proteinExistence type="predicted"/>
<dbReference type="EMBL" id="JAWDGP010005856">
    <property type="protein sequence ID" value="KAK3750729.1"/>
    <property type="molecule type" value="Genomic_DNA"/>
</dbReference>
<evidence type="ECO:0000256" key="1">
    <source>
        <dbReference type="SAM" id="MobiDB-lite"/>
    </source>
</evidence>
<protein>
    <submittedName>
        <fullName evidence="2">Uncharacterized protein</fullName>
    </submittedName>
</protein>
<evidence type="ECO:0000313" key="2">
    <source>
        <dbReference type="EMBL" id="KAK3750729.1"/>
    </source>
</evidence>
<accession>A0AAE0YLR9</accession>
<comment type="caution">
    <text evidence="2">The sequence shown here is derived from an EMBL/GenBank/DDBJ whole genome shotgun (WGS) entry which is preliminary data.</text>
</comment>
<dbReference type="AlphaFoldDB" id="A0AAE0YLR9"/>
<dbReference type="Proteomes" id="UP001283361">
    <property type="component" value="Unassembled WGS sequence"/>
</dbReference>
<evidence type="ECO:0000313" key="3">
    <source>
        <dbReference type="Proteomes" id="UP001283361"/>
    </source>
</evidence>
<feature type="region of interest" description="Disordered" evidence="1">
    <location>
        <begin position="13"/>
        <end position="36"/>
    </location>
</feature>